<reference evidence="1" key="1">
    <citation type="journal article" date="2014" name="Front. Microbiol.">
        <title>High frequency of phylogenetically diverse reductive dehalogenase-homologous genes in deep subseafloor sedimentary metagenomes.</title>
        <authorList>
            <person name="Kawai M."/>
            <person name="Futagami T."/>
            <person name="Toyoda A."/>
            <person name="Takaki Y."/>
            <person name="Nishi S."/>
            <person name="Hori S."/>
            <person name="Arai W."/>
            <person name="Tsubouchi T."/>
            <person name="Morono Y."/>
            <person name="Uchiyama I."/>
            <person name="Ito T."/>
            <person name="Fujiyama A."/>
            <person name="Inagaki F."/>
            <person name="Takami H."/>
        </authorList>
    </citation>
    <scope>NUCLEOTIDE SEQUENCE</scope>
    <source>
        <strain evidence="1">Expedition CK06-06</strain>
    </source>
</reference>
<name>X1DSY7_9ZZZZ</name>
<comment type="caution">
    <text evidence="1">The sequence shown here is derived from an EMBL/GenBank/DDBJ whole genome shotgun (WGS) entry which is preliminary data.</text>
</comment>
<sequence>MSEEHTLTWKEVREVNDLARRLKAYLIKAGYEGFQLVEQLEVVITKTSKYLDPPKVVLDLGSS</sequence>
<gene>
    <name evidence="1" type="ORF">S01H4_59805</name>
</gene>
<dbReference type="EMBL" id="BART01035139">
    <property type="protein sequence ID" value="GAH11365.1"/>
    <property type="molecule type" value="Genomic_DNA"/>
</dbReference>
<evidence type="ECO:0000313" key="1">
    <source>
        <dbReference type="EMBL" id="GAH11365.1"/>
    </source>
</evidence>
<accession>X1DSY7</accession>
<dbReference type="AlphaFoldDB" id="X1DSY7"/>
<organism evidence="1">
    <name type="scientific">marine sediment metagenome</name>
    <dbReference type="NCBI Taxonomy" id="412755"/>
    <lineage>
        <taxon>unclassified sequences</taxon>
        <taxon>metagenomes</taxon>
        <taxon>ecological metagenomes</taxon>
    </lineage>
</organism>
<protein>
    <submittedName>
        <fullName evidence="1">Uncharacterized protein</fullName>
    </submittedName>
</protein>
<proteinExistence type="predicted"/>